<evidence type="ECO:0000313" key="2">
    <source>
        <dbReference type="Proteomes" id="UP000553766"/>
    </source>
</evidence>
<comment type="caution">
    <text evidence="1">The sequence shown here is derived from an EMBL/GenBank/DDBJ whole genome shotgun (WGS) entry which is preliminary data.</text>
</comment>
<protein>
    <submittedName>
        <fullName evidence="1">Uncharacterized protein</fullName>
    </submittedName>
</protein>
<name>A0A840X2C3_9RHOB</name>
<gene>
    <name evidence="1" type="ORF">FHS89_002045</name>
</gene>
<organism evidence="1 2">
    <name type="scientific">Rubricella aquisinus</name>
    <dbReference type="NCBI Taxonomy" id="2028108"/>
    <lineage>
        <taxon>Bacteria</taxon>
        <taxon>Pseudomonadati</taxon>
        <taxon>Pseudomonadota</taxon>
        <taxon>Alphaproteobacteria</taxon>
        <taxon>Rhodobacterales</taxon>
        <taxon>Paracoccaceae</taxon>
        <taxon>Rubricella</taxon>
    </lineage>
</organism>
<dbReference type="Proteomes" id="UP000553766">
    <property type="component" value="Unassembled WGS sequence"/>
</dbReference>
<accession>A0A840X2C3</accession>
<dbReference type="AlphaFoldDB" id="A0A840X2C3"/>
<keyword evidence="2" id="KW-1185">Reference proteome</keyword>
<dbReference type="EMBL" id="JACIJS010000005">
    <property type="protein sequence ID" value="MBB5516025.1"/>
    <property type="molecule type" value="Genomic_DNA"/>
</dbReference>
<reference evidence="1 2" key="1">
    <citation type="submission" date="2020-08" db="EMBL/GenBank/DDBJ databases">
        <title>Genomic Encyclopedia of Type Strains, Phase IV (KMG-IV): sequencing the most valuable type-strain genomes for metagenomic binning, comparative biology and taxonomic classification.</title>
        <authorList>
            <person name="Goeker M."/>
        </authorList>
    </citation>
    <scope>NUCLEOTIDE SEQUENCE [LARGE SCALE GENOMIC DNA]</scope>
    <source>
        <strain evidence="1 2">DSM 103377</strain>
    </source>
</reference>
<proteinExistence type="predicted"/>
<evidence type="ECO:0000313" key="1">
    <source>
        <dbReference type="EMBL" id="MBB5516025.1"/>
    </source>
</evidence>
<sequence length="33" mass="3735">MSLEQVLPGRLSQRERWPAERALACRSVSVPLV</sequence>